<gene>
    <name evidence="1" type="ORF">LITE_LOCUS22683</name>
</gene>
<comment type="caution">
    <text evidence="1">The sequence shown here is derived from an EMBL/GenBank/DDBJ whole genome shotgun (WGS) entry which is preliminary data.</text>
</comment>
<dbReference type="EMBL" id="CAMGYJ010000006">
    <property type="protein sequence ID" value="CAI0430608.1"/>
    <property type="molecule type" value="Genomic_DNA"/>
</dbReference>
<dbReference type="Proteomes" id="UP001154282">
    <property type="component" value="Unassembled WGS sequence"/>
</dbReference>
<organism evidence="1 2">
    <name type="scientific">Linum tenue</name>
    <dbReference type="NCBI Taxonomy" id="586396"/>
    <lineage>
        <taxon>Eukaryota</taxon>
        <taxon>Viridiplantae</taxon>
        <taxon>Streptophyta</taxon>
        <taxon>Embryophyta</taxon>
        <taxon>Tracheophyta</taxon>
        <taxon>Spermatophyta</taxon>
        <taxon>Magnoliopsida</taxon>
        <taxon>eudicotyledons</taxon>
        <taxon>Gunneridae</taxon>
        <taxon>Pentapetalae</taxon>
        <taxon>rosids</taxon>
        <taxon>fabids</taxon>
        <taxon>Malpighiales</taxon>
        <taxon>Linaceae</taxon>
        <taxon>Linum</taxon>
    </lineage>
</organism>
<evidence type="ECO:0000313" key="2">
    <source>
        <dbReference type="Proteomes" id="UP001154282"/>
    </source>
</evidence>
<proteinExistence type="predicted"/>
<keyword evidence="2" id="KW-1185">Reference proteome</keyword>
<sequence length="47" mass="5793">MSYWMLMKSSVLEQRWLYHLLEALPTRVKRKSLLPQLFIHLIQSIFF</sequence>
<dbReference type="AlphaFoldDB" id="A0AAV0L9H9"/>
<reference evidence="1" key="1">
    <citation type="submission" date="2022-08" db="EMBL/GenBank/DDBJ databases">
        <authorList>
            <person name="Gutierrez-Valencia J."/>
        </authorList>
    </citation>
    <scope>NUCLEOTIDE SEQUENCE</scope>
</reference>
<name>A0AAV0L9H9_9ROSI</name>
<evidence type="ECO:0000313" key="1">
    <source>
        <dbReference type="EMBL" id="CAI0430608.1"/>
    </source>
</evidence>
<accession>A0AAV0L9H9</accession>
<protein>
    <submittedName>
        <fullName evidence="1">Uncharacterized protein</fullName>
    </submittedName>
</protein>